<dbReference type="RefSeq" id="WP_125064664.1">
    <property type="nucleotide sequence ID" value="NZ_BHWA01000001.1"/>
</dbReference>
<dbReference type="Proteomes" id="UP000266091">
    <property type="component" value="Unassembled WGS sequence"/>
</dbReference>
<accession>A0A388SDS4</accession>
<accession>A0A401LID4</accession>
<dbReference type="PANTHER" id="PTHR33164">
    <property type="entry name" value="TRANSCRIPTIONAL REGULATOR, MARR FAMILY"/>
    <property type="match status" value="1"/>
</dbReference>
<dbReference type="PANTHER" id="PTHR33164:SF43">
    <property type="entry name" value="HTH-TYPE TRANSCRIPTIONAL REPRESSOR YETL"/>
    <property type="match status" value="1"/>
</dbReference>
<reference evidence="2 3" key="1">
    <citation type="journal article" date="2018" name="Int. J. Syst. Evol. Microbiol.">
        <title>Mesosutterella multiformis gen. nov., sp. nov., a member of the family Sutterellaceae and Sutterella megalosphaeroides sp. nov., isolated from human faeces.</title>
        <authorList>
            <person name="Sakamoto M."/>
            <person name="Ikeyama N."/>
            <person name="Kunihiro T."/>
            <person name="Iino T."/>
            <person name="Yuki M."/>
            <person name="Ohkuma M."/>
        </authorList>
    </citation>
    <scope>NUCLEOTIDE SEQUENCE [LARGE SCALE GENOMIC DNA]</scope>
    <source>
        <strain evidence="2 3">4NBBH2</strain>
    </source>
</reference>
<dbReference type="OrthoDB" id="32523at2"/>
<dbReference type="InterPro" id="IPR039422">
    <property type="entry name" value="MarR/SlyA-like"/>
</dbReference>
<dbReference type="AlphaFoldDB" id="A0A388SDS4"/>
<comment type="caution">
    <text evidence="2">The sequence shown here is derived from an EMBL/GenBank/DDBJ whole genome shotgun (WGS) entry which is preliminary data.</text>
</comment>
<dbReference type="InterPro" id="IPR000835">
    <property type="entry name" value="HTH_MarR-typ"/>
</dbReference>
<proteinExistence type="predicted"/>
<dbReference type="EMBL" id="BGZJ01000002">
    <property type="protein sequence ID" value="GBO94512.1"/>
    <property type="molecule type" value="Genomic_DNA"/>
</dbReference>
<evidence type="ECO:0000313" key="2">
    <source>
        <dbReference type="EMBL" id="GBO94512.1"/>
    </source>
</evidence>
<gene>
    <name evidence="2" type="ORF">MESMUL_18660</name>
</gene>
<dbReference type="Gene3D" id="1.10.10.10">
    <property type="entry name" value="Winged helix-like DNA-binding domain superfamily/Winged helix DNA-binding domain"/>
    <property type="match status" value="1"/>
</dbReference>
<dbReference type="SMART" id="SM00347">
    <property type="entry name" value="HTH_MARR"/>
    <property type="match status" value="1"/>
</dbReference>
<evidence type="ECO:0000259" key="1">
    <source>
        <dbReference type="PROSITE" id="PS50995"/>
    </source>
</evidence>
<dbReference type="InterPro" id="IPR036388">
    <property type="entry name" value="WH-like_DNA-bd_sf"/>
</dbReference>
<keyword evidence="3" id="KW-1185">Reference proteome</keyword>
<organism evidence="2 3">
    <name type="scientific">Mesosutterella multiformis</name>
    <dbReference type="NCBI Taxonomy" id="2259133"/>
    <lineage>
        <taxon>Bacteria</taxon>
        <taxon>Pseudomonadati</taxon>
        <taxon>Pseudomonadota</taxon>
        <taxon>Betaproteobacteria</taxon>
        <taxon>Burkholderiales</taxon>
        <taxon>Sutterellaceae</taxon>
        <taxon>Mesosutterella</taxon>
    </lineage>
</organism>
<dbReference type="GO" id="GO:0006950">
    <property type="term" value="P:response to stress"/>
    <property type="evidence" value="ECO:0007669"/>
    <property type="project" value="TreeGrafter"/>
</dbReference>
<dbReference type="GO" id="GO:0003700">
    <property type="term" value="F:DNA-binding transcription factor activity"/>
    <property type="evidence" value="ECO:0007669"/>
    <property type="project" value="InterPro"/>
</dbReference>
<dbReference type="SUPFAM" id="SSF46785">
    <property type="entry name" value="Winged helix' DNA-binding domain"/>
    <property type="match status" value="1"/>
</dbReference>
<dbReference type="InterPro" id="IPR036390">
    <property type="entry name" value="WH_DNA-bd_sf"/>
</dbReference>
<sequence>MKTAEAAPIPFSPEAPALVLTLINAGYLINQEIISYMENEFGISEGKFVLLMALKTMPKGCSIKELAARVGVSVPTISVMLSRMRAQTHPLVAVRRMKGDAREKRVTITKDGLALLDQLLPGHFKRVMDFAGRLTPDEQKELLALLDKLLPKPEAK</sequence>
<protein>
    <recommendedName>
        <fullName evidence="1">HTH marR-type domain-containing protein</fullName>
    </recommendedName>
</protein>
<evidence type="ECO:0000313" key="3">
    <source>
        <dbReference type="Proteomes" id="UP000266091"/>
    </source>
</evidence>
<dbReference type="PROSITE" id="PS50995">
    <property type="entry name" value="HTH_MARR_2"/>
    <property type="match status" value="1"/>
</dbReference>
<name>A0A388SDS4_9BURK</name>
<feature type="domain" description="HTH marR-type" evidence="1">
    <location>
        <begin position="15"/>
        <end position="151"/>
    </location>
</feature>